<dbReference type="HOGENOM" id="CLU_2950278_0_0_6"/>
<gene>
    <name evidence="2" type="ordered locus">Avin_40080</name>
</gene>
<dbReference type="EnsemblBacteria" id="ACO80145">
    <property type="protein sequence ID" value="ACO80145"/>
    <property type="gene ID" value="Avin_40080"/>
</dbReference>
<dbReference type="Proteomes" id="UP000002424">
    <property type="component" value="Chromosome"/>
</dbReference>
<evidence type="ECO:0000256" key="1">
    <source>
        <dbReference type="SAM" id="MobiDB-lite"/>
    </source>
</evidence>
<keyword evidence="3" id="KW-1185">Reference proteome</keyword>
<dbReference type="AlphaFoldDB" id="C1DE37"/>
<evidence type="ECO:0000313" key="3">
    <source>
        <dbReference type="Proteomes" id="UP000002424"/>
    </source>
</evidence>
<protein>
    <submittedName>
        <fullName evidence="2">Uncharacterized protein</fullName>
    </submittedName>
</protein>
<name>C1DE37_AZOVD</name>
<dbReference type="STRING" id="322710.Avin_40080"/>
<sequence>MGAGGPELLTAGGVATPRERTRSRCFRLSAPPSPVGQLPRSGRSSHRLGRVTAACWPFG</sequence>
<accession>C1DE37</accession>
<evidence type="ECO:0000313" key="2">
    <source>
        <dbReference type="EMBL" id="ACO80145.1"/>
    </source>
</evidence>
<dbReference type="KEGG" id="avn:Avin_40080"/>
<dbReference type="EMBL" id="CP001157">
    <property type="protein sequence ID" value="ACO80145.1"/>
    <property type="molecule type" value="Genomic_DNA"/>
</dbReference>
<feature type="region of interest" description="Disordered" evidence="1">
    <location>
        <begin position="27"/>
        <end position="46"/>
    </location>
</feature>
<feature type="region of interest" description="Disordered" evidence="1">
    <location>
        <begin position="1"/>
        <end position="21"/>
    </location>
</feature>
<organism evidence="2 3">
    <name type="scientific">Azotobacter vinelandii (strain DJ / ATCC BAA-1303)</name>
    <dbReference type="NCBI Taxonomy" id="322710"/>
    <lineage>
        <taxon>Bacteria</taxon>
        <taxon>Pseudomonadati</taxon>
        <taxon>Pseudomonadota</taxon>
        <taxon>Gammaproteobacteria</taxon>
        <taxon>Pseudomonadales</taxon>
        <taxon>Pseudomonadaceae</taxon>
        <taxon>Azotobacter</taxon>
    </lineage>
</organism>
<proteinExistence type="predicted"/>
<reference evidence="2 3" key="1">
    <citation type="journal article" date="2009" name="J. Bacteriol.">
        <title>Genome sequence of Azotobacter vinelandii, an obligate aerobe specialized to support diverse anaerobic metabolic processes.</title>
        <authorList>
            <person name="Setubal J.C."/>
            <person name="dos Santos P."/>
            <person name="Goldman B.S."/>
            <person name="Ertesvag H."/>
            <person name="Espin G."/>
            <person name="Rubio L.M."/>
            <person name="Valla S."/>
            <person name="Almeida N.F."/>
            <person name="Balasubramanian D."/>
            <person name="Cromes L."/>
            <person name="Curatti L."/>
            <person name="Du Z."/>
            <person name="Godsy E."/>
            <person name="Goodner B."/>
            <person name="Hellner-Burris K."/>
            <person name="Hernandez J.A."/>
            <person name="Houmiel K."/>
            <person name="Imperial J."/>
            <person name="Kennedy C."/>
            <person name="Larson T.J."/>
            <person name="Latreille P."/>
            <person name="Ligon L.S."/>
            <person name="Lu J."/>
            <person name="Maerk M."/>
            <person name="Miller N.M."/>
            <person name="Norton S."/>
            <person name="O'Carroll I.P."/>
            <person name="Paulsen I."/>
            <person name="Raulfs E.C."/>
            <person name="Roemer R."/>
            <person name="Rosser J."/>
            <person name="Segura D."/>
            <person name="Slater S."/>
            <person name="Stricklin S.L."/>
            <person name="Studholme D.J."/>
            <person name="Sun J."/>
            <person name="Viana C.J."/>
            <person name="Wallin E."/>
            <person name="Wang B."/>
            <person name="Wheeler C."/>
            <person name="Zhu H."/>
            <person name="Dean D.R."/>
            <person name="Dixon R."/>
            <person name="Wood D."/>
        </authorList>
    </citation>
    <scope>NUCLEOTIDE SEQUENCE [LARGE SCALE GENOMIC DNA]</scope>
    <source>
        <strain evidence="3">DJ / ATCC BAA-1303</strain>
    </source>
</reference>